<sequence length="560" mass="61696">MSSKTSSSDGADISSQSTPMPDGMRSPPVFAFARLLEPQYLLVVFSALGIIWLGAHGSLRRPPSAAPPKLKKGEKKREDEKFVEGLVASDAIRYPLMLAAVLMGLYYLIQWLQDPAIVNKILRGYMSIMAIVGVGTLAGDILDNLKSLVFPTMWADSNGQVYHIDPDRRCQYVVNKSGEQTIVKDKETPLPGPLSQLALSTASRRYLWEFRHLVSEEWTVRLAVYGKSLVKFDLRATDLLRFTVAGAFTLAYHMTAWSALSNLVSIAMCYVTFMMFSPTSFPIGTMVLASLFVYDVVMVFYTPYMITVAKNIDAPIKLVFTSAKGASMLGLGDIVVPGMLIALALRFDLFQHYQRQTKLEPVELTTKSKSDTSPDATVTTTTTQHRRVKAPYVDTRGQWGNRFWTTPLGRLFPVPEATDAIAATAFPKPYFYASIAGYAAGMFVTLTVMLVFNHGQPALLYLVPGVTGSLWLTGLLRGELKDMWGYTEDGSLDTEDVIIEVDGEGKVVKEVGGKQRESENGGIKVKGVGGVEEKDERRDTPGRQELFLFSVTAPRTSVPA</sequence>
<keyword evidence="5" id="KW-0256">Endoplasmic reticulum</keyword>
<evidence type="ECO:0000256" key="6">
    <source>
        <dbReference type="ARBA" id="ARBA00022989"/>
    </source>
</evidence>
<feature type="transmembrane region" description="Helical" evidence="9">
    <location>
        <begin position="326"/>
        <end position="345"/>
    </location>
</feature>
<name>A0AAN6U2R4_9PEZI</name>
<dbReference type="EMBL" id="MU853226">
    <property type="protein sequence ID" value="KAK4125224.1"/>
    <property type="molecule type" value="Genomic_DNA"/>
</dbReference>
<keyword evidence="4" id="KW-0378">Hydrolase</keyword>
<evidence type="ECO:0000256" key="5">
    <source>
        <dbReference type="ARBA" id="ARBA00022824"/>
    </source>
</evidence>
<keyword evidence="11" id="KW-1185">Reference proteome</keyword>
<feature type="compositionally biased region" description="Low complexity" evidence="8">
    <location>
        <begin position="1"/>
        <end position="17"/>
    </location>
</feature>
<reference evidence="10" key="2">
    <citation type="submission" date="2023-05" db="EMBL/GenBank/DDBJ databases">
        <authorList>
            <consortium name="Lawrence Berkeley National Laboratory"/>
            <person name="Steindorff A."/>
            <person name="Hensen N."/>
            <person name="Bonometti L."/>
            <person name="Westerberg I."/>
            <person name="Brannstrom I.O."/>
            <person name="Guillou S."/>
            <person name="Cros-Aarteil S."/>
            <person name="Calhoun S."/>
            <person name="Haridas S."/>
            <person name="Kuo A."/>
            <person name="Mondo S."/>
            <person name="Pangilinan J."/>
            <person name="Riley R."/>
            <person name="Labutti K."/>
            <person name="Andreopoulos B."/>
            <person name="Lipzen A."/>
            <person name="Chen C."/>
            <person name="Yanf M."/>
            <person name="Daum C."/>
            <person name="Ng V."/>
            <person name="Clum A."/>
            <person name="Ohm R."/>
            <person name="Martin F."/>
            <person name="Silar P."/>
            <person name="Natvig D."/>
            <person name="Lalanne C."/>
            <person name="Gautier V."/>
            <person name="Ament-Velasquez S.L."/>
            <person name="Kruys A."/>
            <person name="Hutchinson M.I."/>
            <person name="Powell A.J."/>
            <person name="Barry K."/>
            <person name="Miller A.N."/>
            <person name="Grigoriev I.V."/>
            <person name="Debuchy R."/>
            <person name="Gladieux P."/>
            <person name="Thoren M.H."/>
            <person name="Johannesson H."/>
        </authorList>
    </citation>
    <scope>NUCLEOTIDE SEQUENCE</scope>
    <source>
        <strain evidence="10">CBS 731.68</strain>
    </source>
</reference>
<comment type="similarity">
    <text evidence="2">Belongs to the peptidase A22B family.</text>
</comment>
<keyword evidence="6 9" id="KW-1133">Transmembrane helix</keyword>
<dbReference type="AlphaFoldDB" id="A0AAN6U2R4"/>
<feature type="region of interest" description="Disordered" evidence="8">
    <location>
        <begin position="513"/>
        <end position="546"/>
    </location>
</feature>
<reference evidence="10" key="1">
    <citation type="journal article" date="2023" name="Mol. Phylogenet. Evol.">
        <title>Genome-scale phylogeny and comparative genomics of the fungal order Sordariales.</title>
        <authorList>
            <person name="Hensen N."/>
            <person name="Bonometti L."/>
            <person name="Westerberg I."/>
            <person name="Brannstrom I.O."/>
            <person name="Guillou S."/>
            <person name="Cros-Aarteil S."/>
            <person name="Calhoun S."/>
            <person name="Haridas S."/>
            <person name="Kuo A."/>
            <person name="Mondo S."/>
            <person name="Pangilinan J."/>
            <person name="Riley R."/>
            <person name="LaButti K."/>
            <person name="Andreopoulos B."/>
            <person name="Lipzen A."/>
            <person name="Chen C."/>
            <person name="Yan M."/>
            <person name="Daum C."/>
            <person name="Ng V."/>
            <person name="Clum A."/>
            <person name="Steindorff A."/>
            <person name="Ohm R.A."/>
            <person name="Martin F."/>
            <person name="Silar P."/>
            <person name="Natvig D.O."/>
            <person name="Lalanne C."/>
            <person name="Gautier V."/>
            <person name="Ament-Velasquez S.L."/>
            <person name="Kruys A."/>
            <person name="Hutchinson M.I."/>
            <person name="Powell A.J."/>
            <person name="Barry K."/>
            <person name="Miller A.N."/>
            <person name="Grigoriev I.V."/>
            <person name="Debuchy R."/>
            <person name="Gladieux P."/>
            <person name="Hiltunen Thoren M."/>
            <person name="Johannesson H."/>
        </authorList>
    </citation>
    <scope>NUCLEOTIDE SEQUENCE</scope>
    <source>
        <strain evidence="10">CBS 731.68</strain>
    </source>
</reference>
<dbReference type="GO" id="GO:0042500">
    <property type="term" value="F:aspartic endopeptidase activity, intramembrane cleaving"/>
    <property type="evidence" value="ECO:0007669"/>
    <property type="project" value="InterPro"/>
</dbReference>
<dbReference type="GO" id="GO:0006465">
    <property type="term" value="P:signal peptide processing"/>
    <property type="evidence" value="ECO:0007669"/>
    <property type="project" value="TreeGrafter"/>
</dbReference>
<feature type="compositionally biased region" description="Basic and acidic residues" evidence="8">
    <location>
        <begin position="531"/>
        <end position="542"/>
    </location>
</feature>
<feature type="transmembrane region" description="Helical" evidence="9">
    <location>
        <begin position="250"/>
        <end position="273"/>
    </location>
</feature>
<evidence type="ECO:0000256" key="4">
    <source>
        <dbReference type="ARBA" id="ARBA00022801"/>
    </source>
</evidence>
<organism evidence="10 11">
    <name type="scientific">Parathielavia appendiculata</name>
    <dbReference type="NCBI Taxonomy" id="2587402"/>
    <lineage>
        <taxon>Eukaryota</taxon>
        <taxon>Fungi</taxon>
        <taxon>Dikarya</taxon>
        <taxon>Ascomycota</taxon>
        <taxon>Pezizomycotina</taxon>
        <taxon>Sordariomycetes</taxon>
        <taxon>Sordariomycetidae</taxon>
        <taxon>Sordariales</taxon>
        <taxon>Chaetomiaceae</taxon>
        <taxon>Parathielavia</taxon>
    </lineage>
</organism>
<dbReference type="GO" id="GO:0098554">
    <property type="term" value="C:cytoplasmic side of endoplasmic reticulum membrane"/>
    <property type="evidence" value="ECO:0007669"/>
    <property type="project" value="TreeGrafter"/>
</dbReference>
<protein>
    <recommendedName>
        <fullName evidence="12">Signal peptide peptidase</fullName>
    </recommendedName>
</protein>
<comment type="caution">
    <text evidence="10">The sequence shown here is derived from an EMBL/GenBank/DDBJ whole genome shotgun (WGS) entry which is preliminary data.</text>
</comment>
<evidence type="ECO:0000256" key="3">
    <source>
        <dbReference type="ARBA" id="ARBA00022692"/>
    </source>
</evidence>
<dbReference type="GO" id="GO:0098553">
    <property type="term" value="C:lumenal side of endoplasmic reticulum membrane"/>
    <property type="evidence" value="ECO:0007669"/>
    <property type="project" value="TreeGrafter"/>
</dbReference>
<dbReference type="RefSeq" id="XP_062648995.1">
    <property type="nucleotide sequence ID" value="XM_062794588.1"/>
</dbReference>
<feature type="transmembrane region" description="Helical" evidence="9">
    <location>
        <begin position="285"/>
        <end position="306"/>
    </location>
</feature>
<dbReference type="PANTHER" id="PTHR12174">
    <property type="entry name" value="SIGNAL PEPTIDE PEPTIDASE"/>
    <property type="match status" value="1"/>
</dbReference>
<proteinExistence type="inferred from homology"/>
<evidence type="ECO:0000256" key="7">
    <source>
        <dbReference type="ARBA" id="ARBA00023136"/>
    </source>
</evidence>
<dbReference type="InterPro" id="IPR007369">
    <property type="entry name" value="Peptidase_A22B_SPP"/>
</dbReference>
<dbReference type="InterPro" id="IPR006639">
    <property type="entry name" value="Preselin/SPP"/>
</dbReference>
<evidence type="ECO:0000256" key="9">
    <source>
        <dbReference type="SAM" id="Phobius"/>
    </source>
</evidence>
<feature type="transmembrane region" description="Helical" evidence="9">
    <location>
        <begin position="121"/>
        <end position="142"/>
    </location>
</feature>
<gene>
    <name evidence="10" type="ORF">N657DRAFT_655289</name>
</gene>
<evidence type="ECO:0000256" key="8">
    <source>
        <dbReference type="SAM" id="MobiDB-lite"/>
    </source>
</evidence>
<keyword evidence="7 9" id="KW-0472">Membrane</keyword>
<keyword evidence="3 9" id="KW-0812">Transmembrane</keyword>
<feature type="transmembrane region" description="Helical" evidence="9">
    <location>
        <begin position="40"/>
        <end position="59"/>
    </location>
</feature>
<feature type="region of interest" description="Disordered" evidence="8">
    <location>
        <begin position="1"/>
        <end position="22"/>
    </location>
</feature>
<dbReference type="GO" id="GO:0033619">
    <property type="term" value="P:membrane protein proteolysis"/>
    <property type="evidence" value="ECO:0007669"/>
    <property type="project" value="TreeGrafter"/>
</dbReference>
<dbReference type="Proteomes" id="UP001302602">
    <property type="component" value="Unassembled WGS sequence"/>
</dbReference>
<dbReference type="SMART" id="SM00730">
    <property type="entry name" value="PSN"/>
    <property type="match status" value="1"/>
</dbReference>
<feature type="transmembrane region" description="Helical" evidence="9">
    <location>
        <begin position="458"/>
        <end position="476"/>
    </location>
</feature>
<evidence type="ECO:0000313" key="10">
    <source>
        <dbReference type="EMBL" id="KAK4125224.1"/>
    </source>
</evidence>
<evidence type="ECO:0000256" key="2">
    <source>
        <dbReference type="ARBA" id="ARBA00006859"/>
    </source>
</evidence>
<accession>A0AAN6U2R4</accession>
<dbReference type="PANTHER" id="PTHR12174:SF23">
    <property type="entry name" value="MINOR HISTOCOMPATIBILITY ANTIGEN H13"/>
    <property type="match status" value="1"/>
</dbReference>
<evidence type="ECO:0008006" key="12">
    <source>
        <dbReference type="Google" id="ProtNLM"/>
    </source>
</evidence>
<feature type="transmembrane region" description="Helical" evidence="9">
    <location>
        <begin position="430"/>
        <end position="452"/>
    </location>
</feature>
<feature type="transmembrane region" description="Helical" evidence="9">
    <location>
        <begin position="91"/>
        <end position="109"/>
    </location>
</feature>
<comment type="subcellular location">
    <subcellularLocation>
        <location evidence="1">Endoplasmic reticulum membrane</location>
        <topology evidence="1">Multi-pass membrane protein</topology>
    </subcellularLocation>
</comment>
<dbReference type="GeneID" id="87831357"/>
<dbReference type="Pfam" id="PF04258">
    <property type="entry name" value="Peptidase_A22B"/>
    <property type="match status" value="1"/>
</dbReference>
<evidence type="ECO:0000256" key="1">
    <source>
        <dbReference type="ARBA" id="ARBA00004477"/>
    </source>
</evidence>
<evidence type="ECO:0000313" key="11">
    <source>
        <dbReference type="Proteomes" id="UP001302602"/>
    </source>
</evidence>